<reference evidence="1" key="1">
    <citation type="submission" date="2020-05" db="EMBL/GenBank/DDBJ databases">
        <authorList>
            <person name="Chiriac C."/>
            <person name="Salcher M."/>
            <person name="Ghai R."/>
            <person name="Kavagutti S V."/>
        </authorList>
    </citation>
    <scope>NUCLEOTIDE SEQUENCE</scope>
</reference>
<dbReference type="PANTHER" id="PTHR35332:SF2">
    <property type="entry name" value="REGULATION OF ENOLASE PROTEIN 1"/>
    <property type="match status" value="1"/>
</dbReference>
<dbReference type="Pfam" id="PF07081">
    <property type="entry name" value="DUF1349"/>
    <property type="match status" value="1"/>
</dbReference>
<accession>A0A6J6EVY0</accession>
<dbReference type="AlphaFoldDB" id="A0A6J6EVY0"/>
<organism evidence="1">
    <name type="scientific">freshwater metagenome</name>
    <dbReference type="NCBI Taxonomy" id="449393"/>
    <lineage>
        <taxon>unclassified sequences</taxon>
        <taxon>metagenomes</taxon>
        <taxon>ecological metagenomes</taxon>
    </lineage>
</organism>
<dbReference type="PANTHER" id="PTHR35332">
    <property type="entry name" value="REGULATION OF ENOLASE PROTEIN 1"/>
    <property type="match status" value="1"/>
</dbReference>
<dbReference type="SUPFAM" id="SSF49899">
    <property type="entry name" value="Concanavalin A-like lectins/glucanases"/>
    <property type="match status" value="1"/>
</dbReference>
<sequence>MKPIDFESGTWWNKPPKANISDGSLTITTENESDLWRHTSYGFIHDTGHSLLAPFPDNSAMECDVDATYSEEFDQAGLLVFASETQWIKCGIELADGVVQLGAVVTNEVSDWSAGPAPLWGSGTTRFRVSRSDNALTIRARRPSGTWQLVRLAPIDSDLTWSAGPYAASPSRAGFEVTFQGWKHGDADTSLH</sequence>
<dbReference type="Gene3D" id="2.60.120.200">
    <property type="match status" value="1"/>
</dbReference>
<dbReference type="InterPro" id="IPR013320">
    <property type="entry name" value="ConA-like_dom_sf"/>
</dbReference>
<gene>
    <name evidence="1" type="ORF">UFOPK1684_01385</name>
</gene>
<evidence type="ECO:0000313" key="1">
    <source>
        <dbReference type="EMBL" id="CAB4580740.1"/>
    </source>
</evidence>
<proteinExistence type="predicted"/>
<name>A0A6J6EVY0_9ZZZZ</name>
<protein>
    <submittedName>
        <fullName evidence="1">Unannotated protein</fullName>
    </submittedName>
</protein>
<dbReference type="InterPro" id="IPR009784">
    <property type="entry name" value="DUF1349"/>
</dbReference>
<dbReference type="EMBL" id="CAEZTM010000093">
    <property type="protein sequence ID" value="CAB4580740.1"/>
    <property type="molecule type" value="Genomic_DNA"/>
</dbReference>